<dbReference type="EC" id="2.3.2.26" evidence="3"/>
<dbReference type="Pfam" id="PF00632">
    <property type="entry name" value="HECT"/>
    <property type="match status" value="1"/>
</dbReference>
<dbReference type="STRING" id="10195.A0A3M7P7L8"/>
<evidence type="ECO:0000256" key="5">
    <source>
        <dbReference type="ARBA" id="ARBA00022737"/>
    </source>
</evidence>
<evidence type="ECO:0000256" key="2">
    <source>
        <dbReference type="ARBA" id="ARBA00004906"/>
    </source>
</evidence>
<gene>
    <name evidence="9" type="ORF">BpHYR1_037867</name>
</gene>
<comment type="pathway">
    <text evidence="2">Protein modification; protein ubiquitination.</text>
</comment>
<evidence type="ECO:0000313" key="10">
    <source>
        <dbReference type="Proteomes" id="UP000276133"/>
    </source>
</evidence>
<dbReference type="InterPro" id="IPR000569">
    <property type="entry name" value="HECT_dom"/>
</dbReference>
<keyword evidence="6 7" id="KW-0833">Ubl conjugation pathway</keyword>
<dbReference type="GO" id="GO:0048814">
    <property type="term" value="P:regulation of dendrite morphogenesis"/>
    <property type="evidence" value="ECO:0007669"/>
    <property type="project" value="TreeGrafter"/>
</dbReference>
<dbReference type="Gene3D" id="3.90.1750.10">
    <property type="entry name" value="Hect, E3 ligase catalytic domains"/>
    <property type="match status" value="1"/>
</dbReference>
<dbReference type="Proteomes" id="UP000276133">
    <property type="component" value="Unassembled WGS sequence"/>
</dbReference>
<dbReference type="FunFam" id="3.30.2410.10:FF:000001">
    <property type="entry name" value="E3 ubiquitin-protein ligase NEDD4-like"/>
    <property type="match status" value="1"/>
</dbReference>
<evidence type="ECO:0000256" key="4">
    <source>
        <dbReference type="ARBA" id="ARBA00022679"/>
    </source>
</evidence>
<protein>
    <recommendedName>
        <fullName evidence="3">HECT-type E3 ubiquitin transferase</fullName>
        <ecNumber evidence="3">2.3.2.26</ecNumber>
    </recommendedName>
</protein>
<evidence type="ECO:0000256" key="7">
    <source>
        <dbReference type="PROSITE-ProRule" id="PRU00104"/>
    </source>
</evidence>
<evidence type="ECO:0000259" key="8">
    <source>
        <dbReference type="PROSITE" id="PS50237"/>
    </source>
</evidence>
<keyword evidence="9" id="KW-0436">Ligase</keyword>
<evidence type="ECO:0000313" key="9">
    <source>
        <dbReference type="EMBL" id="RMZ94969.1"/>
    </source>
</evidence>
<feature type="non-terminal residue" evidence="9">
    <location>
        <position position="1"/>
    </location>
</feature>
<dbReference type="FunFam" id="3.30.2160.10:FF:000001">
    <property type="entry name" value="E3 ubiquitin-protein ligase NEDD4-like"/>
    <property type="match status" value="1"/>
</dbReference>
<dbReference type="OrthoDB" id="423283at2759"/>
<sequence length="288" mass="33991">DNYTLQINPNSGLVNENHLEYFYFIGRVVGMAAYHNKLIDGFFIRPFYKMILNKPIILQDIEAVDIEYYKSMKFIMDTDDVECLDLTFTSESDVYGQTVEHELKPNGKNIKVTNENKKEFIDLVIQWRFVNRMEKQVNSFIKGFTEIVPRHCIQLFDPKEFELLLSGLGDVNIKDWQMNTAYKGEYNQHHRVITWFWMAMYSFPNELRLRFLQFVTGTSRVPMNGFAELQGSNGYQKFTIQSWGDYKQLPRAHTCFNRLDLPPYRSYEELREKLLLAIENSEGFDGVD</sequence>
<comment type="caution">
    <text evidence="9">The sequence shown here is derived from an EMBL/GenBank/DDBJ whole genome shotgun (WGS) entry which is preliminary data.</text>
</comment>
<feature type="active site" description="Glycyl thioester intermediate" evidence="7">
    <location>
        <position position="255"/>
    </location>
</feature>
<dbReference type="GO" id="GO:0016874">
    <property type="term" value="F:ligase activity"/>
    <property type="evidence" value="ECO:0007669"/>
    <property type="project" value="UniProtKB-KW"/>
</dbReference>
<dbReference type="SUPFAM" id="SSF56204">
    <property type="entry name" value="Hect, E3 ligase catalytic domain"/>
    <property type="match status" value="1"/>
</dbReference>
<comment type="catalytic activity">
    <reaction evidence="1">
        <text>S-ubiquitinyl-[E2 ubiquitin-conjugating enzyme]-L-cysteine + [acceptor protein]-L-lysine = [E2 ubiquitin-conjugating enzyme]-L-cysteine + N(6)-ubiquitinyl-[acceptor protein]-L-lysine.</text>
        <dbReference type="EC" id="2.3.2.26"/>
    </reaction>
</comment>
<dbReference type="AlphaFoldDB" id="A0A3M7P7L8"/>
<evidence type="ECO:0000256" key="3">
    <source>
        <dbReference type="ARBA" id="ARBA00012485"/>
    </source>
</evidence>
<dbReference type="GO" id="GO:0016567">
    <property type="term" value="P:protein ubiquitination"/>
    <property type="evidence" value="ECO:0007669"/>
    <property type="project" value="TreeGrafter"/>
</dbReference>
<dbReference type="PANTHER" id="PTHR11254:SF440">
    <property type="entry name" value="E3 UBIQUITIN-PROTEIN LIGASE NEDD-4"/>
    <property type="match status" value="1"/>
</dbReference>
<keyword evidence="10" id="KW-1185">Reference proteome</keyword>
<dbReference type="GO" id="GO:0006511">
    <property type="term" value="P:ubiquitin-dependent protein catabolic process"/>
    <property type="evidence" value="ECO:0007669"/>
    <property type="project" value="TreeGrafter"/>
</dbReference>
<dbReference type="InterPro" id="IPR050409">
    <property type="entry name" value="E3_ubiq-protein_ligase"/>
</dbReference>
<evidence type="ECO:0000256" key="1">
    <source>
        <dbReference type="ARBA" id="ARBA00000885"/>
    </source>
</evidence>
<dbReference type="Gene3D" id="3.30.2160.10">
    <property type="entry name" value="Hect, E3 ligase catalytic domain"/>
    <property type="match status" value="1"/>
</dbReference>
<dbReference type="SMART" id="SM00119">
    <property type="entry name" value="HECTc"/>
    <property type="match status" value="1"/>
</dbReference>
<dbReference type="EMBL" id="REGN01012696">
    <property type="protein sequence ID" value="RMZ94969.1"/>
    <property type="molecule type" value="Genomic_DNA"/>
</dbReference>
<dbReference type="InterPro" id="IPR035983">
    <property type="entry name" value="Hect_E3_ubiquitin_ligase"/>
</dbReference>
<proteinExistence type="predicted"/>
<dbReference type="PANTHER" id="PTHR11254">
    <property type="entry name" value="HECT DOMAIN UBIQUITIN-PROTEIN LIGASE"/>
    <property type="match status" value="1"/>
</dbReference>
<accession>A0A3M7P7L8</accession>
<keyword evidence="4" id="KW-0808">Transferase</keyword>
<feature type="domain" description="HECT" evidence="8">
    <location>
        <begin position="1"/>
        <end position="287"/>
    </location>
</feature>
<name>A0A3M7P7L8_BRAPC</name>
<dbReference type="GO" id="GO:0051049">
    <property type="term" value="P:regulation of transport"/>
    <property type="evidence" value="ECO:0007669"/>
    <property type="project" value="UniProtKB-ARBA"/>
</dbReference>
<reference evidence="9 10" key="1">
    <citation type="journal article" date="2018" name="Sci. Rep.">
        <title>Genomic signatures of local adaptation to the degree of environmental predictability in rotifers.</title>
        <authorList>
            <person name="Franch-Gras L."/>
            <person name="Hahn C."/>
            <person name="Garcia-Roger E.M."/>
            <person name="Carmona M.J."/>
            <person name="Serra M."/>
            <person name="Gomez A."/>
        </authorList>
    </citation>
    <scope>NUCLEOTIDE SEQUENCE [LARGE SCALE GENOMIC DNA]</scope>
    <source>
        <strain evidence="9">HYR1</strain>
    </source>
</reference>
<dbReference type="GO" id="GO:0005737">
    <property type="term" value="C:cytoplasm"/>
    <property type="evidence" value="ECO:0007669"/>
    <property type="project" value="TreeGrafter"/>
</dbReference>
<dbReference type="PROSITE" id="PS50237">
    <property type="entry name" value="HECT"/>
    <property type="match status" value="1"/>
</dbReference>
<evidence type="ECO:0000256" key="6">
    <source>
        <dbReference type="ARBA" id="ARBA00022786"/>
    </source>
</evidence>
<dbReference type="CDD" id="cd00078">
    <property type="entry name" value="HECTc"/>
    <property type="match status" value="1"/>
</dbReference>
<dbReference type="GO" id="GO:0061630">
    <property type="term" value="F:ubiquitin protein ligase activity"/>
    <property type="evidence" value="ECO:0007669"/>
    <property type="project" value="UniProtKB-EC"/>
</dbReference>
<dbReference type="Gene3D" id="3.30.2410.10">
    <property type="entry name" value="Hect, E3 ligase catalytic domain"/>
    <property type="match status" value="1"/>
</dbReference>
<keyword evidence="5" id="KW-0677">Repeat</keyword>
<organism evidence="9 10">
    <name type="scientific">Brachionus plicatilis</name>
    <name type="common">Marine rotifer</name>
    <name type="synonym">Brachionus muelleri</name>
    <dbReference type="NCBI Taxonomy" id="10195"/>
    <lineage>
        <taxon>Eukaryota</taxon>
        <taxon>Metazoa</taxon>
        <taxon>Spiralia</taxon>
        <taxon>Gnathifera</taxon>
        <taxon>Rotifera</taxon>
        <taxon>Eurotatoria</taxon>
        <taxon>Monogononta</taxon>
        <taxon>Pseudotrocha</taxon>
        <taxon>Ploima</taxon>
        <taxon>Brachionidae</taxon>
        <taxon>Brachionus</taxon>
    </lineage>
</organism>